<feature type="transmembrane region" description="Helical" evidence="19">
    <location>
        <begin position="175"/>
        <end position="194"/>
    </location>
</feature>
<evidence type="ECO:0000256" key="4">
    <source>
        <dbReference type="ARBA" id="ARBA00010561"/>
    </source>
</evidence>
<evidence type="ECO:0000256" key="12">
    <source>
        <dbReference type="ARBA" id="ARBA00022989"/>
    </source>
</evidence>
<evidence type="ECO:0000256" key="1">
    <source>
        <dbReference type="ARBA" id="ARBA00001946"/>
    </source>
</evidence>
<evidence type="ECO:0000256" key="19">
    <source>
        <dbReference type="HAMAP-Rule" id="MF_00719"/>
    </source>
</evidence>
<feature type="transmembrane region" description="Helical" evidence="19">
    <location>
        <begin position="230"/>
        <end position="252"/>
    </location>
</feature>
<comment type="function">
    <text evidence="14 19">Joins adenosylcobinamide-GDP and alpha-ribazole to generate adenosylcobalamin (Ado-cobalamin). Also synthesizes adenosylcobalamin 5'-phosphate from adenosylcobinamide-GDP and alpha-ribazole 5'-phosphate.</text>
</comment>
<sequence>MSSILLALQFFTSLPVRKELPLGKNEVSGMYIALPLIGGGIGLLLAGTAMVFSDFNSFLAAMLILIAGIIATGGLHVDGFADLGDAFFSYQDREKRLTIMEDPRLGAFGTLSLLVLLGLKVGLFMEILGMKHGWVLLVAVPILSRAAMVFYFVTTETAKQSGLAYFFKQHFLRKRMVAAAAAVSLLTAVGVGLLYSSLGIIVVALLTLIIAVLFYRSWTVKHFGGVTGDLCGAFIEGMEVLLWLVLIVYLSFGI</sequence>
<dbReference type="NCBIfam" id="TIGR00317">
    <property type="entry name" value="cobS"/>
    <property type="match status" value="1"/>
</dbReference>
<dbReference type="RefSeq" id="WP_078817387.1">
    <property type="nucleotide sequence ID" value="NZ_FUYJ01000003.1"/>
</dbReference>
<keyword evidence="13 19" id="KW-0472">Membrane</keyword>
<comment type="similarity">
    <text evidence="4 19">Belongs to the CobS family.</text>
</comment>
<feature type="transmembrane region" description="Helical" evidence="19">
    <location>
        <begin position="134"/>
        <end position="154"/>
    </location>
</feature>
<evidence type="ECO:0000256" key="15">
    <source>
        <dbReference type="ARBA" id="ARBA00032605"/>
    </source>
</evidence>
<keyword evidence="21" id="KW-1185">Reference proteome</keyword>
<gene>
    <name evidence="19" type="primary">cobS</name>
    <name evidence="20" type="ORF">SAMN04244570_1834</name>
</gene>
<keyword evidence="11 19" id="KW-0460">Magnesium</keyword>
<evidence type="ECO:0000256" key="9">
    <source>
        <dbReference type="ARBA" id="ARBA00022679"/>
    </source>
</evidence>
<evidence type="ECO:0000256" key="14">
    <source>
        <dbReference type="ARBA" id="ARBA00025228"/>
    </source>
</evidence>
<organism evidence="20 21">
    <name type="scientific">Sporosarcina newyorkensis</name>
    <dbReference type="NCBI Taxonomy" id="759851"/>
    <lineage>
        <taxon>Bacteria</taxon>
        <taxon>Bacillati</taxon>
        <taxon>Bacillota</taxon>
        <taxon>Bacilli</taxon>
        <taxon>Bacillales</taxon>
        <taxon>Caryophanaceae</taxon>
        <taxon>Sporosarcina</taxon>
    </lineage>
</organism>
<feature type="transmembrane region" description="Helical" evidence="19">
    <location>
        <begin position="200"/>
        <end position="218"/>
    </location>
</feature>
<evidence type="ECO:0000256" key="11">
    <source>
        <dbReference type="ARBA" id="ARBA00022842"/>
    </source>
</evidence>
<comment type="pathway">
    <text evidence="3 19">Cofactor biosynthesis; adenosylcobalamin biosynthesis; adenosylcobalamin from cob(II)yrinate a,c-diamide: step 7/7.</text>
</comment>
<evidence type="ECO:0000256" key="2">
    <source>
        <dbReference type="ARBA" id="ARBA00004651"/>
    </source>
</evidence>
<evidence type="ECO:0000256" key="5">
    <source>
        <dbReference type="ARBA" id="ARBA00013200"/>
    </source>
</evidence>
<reference evidence="21" key="1">
    <citation type="submission" date="2017-02" db="EMBL/GenBank/DDBJ databases">
        <authorList>
            <person name="Varghese N."/>
            <person name="Submissions S."/>
        </authorList>
    </citation>
    <scope>NUCLEOTIDE SEQUENCE [LARGE SCALE GENOMIC DNA]</scope>
    <source>
        <strain evidence="21">DSM 23966</strain>
    </source>
</reference>
<dbReference type="GO" id="GO:0005886">
    <property type="term" value="C:plasma membrane"/>
    <property type="evidence" value="ECO:0007669"/>
    <property type="project" value="UniProtKB-SubCell"/>
</dbReference>
<proteinExistence type="inferred from homology"/>
<keyword evidence="7 19" id="KW-1003">Cell membrane</keyword>
<keyword evidence="9 19" id="KW-0808">Transferase</keyword>
<accession>A0A1T4Y6H3</accession>
<evidence type="ECO:0000256" key="16">
    <source>
        <dbReference type="ARBA" id="ARBA00032853"/>
    </source>
</evidence>
<name>A0A1T4Y6H3_9BACL</name>
<feature type="transmembrane region" description="Helical" evidence="19">
    <location>
        <begin position="105"/>
        <end position="128"/>
    </location>
</feature>
<comment type="cofactor">
    <cofactor evidence="1 19">
        <name>Mg(2+)</name>
        <dbReference type="ChEBI" id="CHEBI:18420"/>
    </cofactor>
</comment>
<dbReference type="GO" id="GO:0008818">
    <property type="term" value="F:cobalamin 5'-phosphate synthase activity"/>
    <property type="evidence" value="ECO:0007669"/>
    <property type="project" value="UniProtKB-UniRule"/>
</dbReference>
<evidence type="ECO:0000256" key="17">
    <source>
        <dbReference type="ARBA" id="ARBA00048623"/>
    </source>
</evidence>
<evidence type="ECO:0000256" key="7">
    <source>
        <dbReference type="ARBA" id="ARBA00022475"/>
    </source>
</evidence>
<feature type="transmembrane region" description="Helical" evidence="19">
    <location>
        <begin position="28"/>
        <end position="52"/>
    </location>
</feature>
<comment type="catalytic activity">
    <reaction evidence="18 19">
        <text>alpha-ribazole 5'-phosphate + adenosylcob(III)inamide-GDP = adenosylcob(III)alamin 5'-phosphate + GMP + H(+)</text>
        <dbReference type="Rhea" id="RHEA:23560"/>
        <dbReference type="ChEBI" id="CHEBI:15378"/>
        <dbReference type="ChEBI" id="CHEBI:57918"/>
        <dbReference type="ChEBI" id="CHEBI:58115"/>
        <dbReference type="ChEBI" id="CHEBI:60487"/>
        <dbReference type="ChEBI" id="CHEBI:60493"/>
        <dbReference type="EC" id="2.7.8.26"/>
    </reaction>
</comment>
<dbReference type="Pfam" id="PF02654">
    <property type="entry name" value="CobS"/>
    <property type="match status" value="1"/>
</dbReference>
<dbReference type="UniPathway" id="UPA00148">
    <property type="reaction ID" value="UER00238"/>
</dbReference>
<dbReference type="PANTHER" id="PTHR34148:SF1">
    <property type="entry name" value="ADENOSYLCOBINAMIDE-GDP RIBAZOLETRANSFERASE"/>
    <property type="match status" value="1"/>
</dbReference>
<keyword evidence="12 19" id="KW-1133">Transmembrane helix</keyword>
<evidence type="ECO:0000256" key="13">
    <source>
        <dbReference type="ARBA" id="ARBA00023136"/>
    </source>
</evidence>
<dbReference type="InterPro" id="IPR003805">
    <property type="entry name" value="CobS"/>
</dbReference>
<dbReference type="GO" id="GO:0051073">
    <property type="term" value="F:adenosylcobinamide-GDP ribazoletransferase activity"/>
    <property type="evidence" value="ECO:0007669"/>
    <property type="project" value="UniProtKB-UniRule"/>
</dbReference>
<dbReference type="EC" id="2.7.8.26" evidence="5 19"/>
<dbReference type="Proteomes" id="UP000190042">
    <property type="component" value="Unassembled WGS sequence"/>
</dbReference>
<dbReference type="HAMAP" id="MF_00719">
    <property type="entry name" value="CobS"/>
    <property type="match status" value="1"/>
</dbReference>
<evidence type="ECO:0000313" key="21">
    <source>
        <dbReference type="Proteomes" id="UP000190042"/>
    </source>
</evidence>
<evidence type="ECO:0000313" key="20">
    <source>
        <dbReference type="EMBL" id="SKA97336.1"/>
    </source>
</evidence>
<evidence type="ECO:0000256" key="10">
    <source>
        <dbReference type="ARBA" id="ARBA00022692"/>
    </source>
</evidence>
<keyword evidence="8 19" id="KW-0169">Cobalamin biosynthesis</keyword>
<protein>
    <recommendedName>
        <fullName evidence="6 19">Adenosylcobinamide-GDP ribazoletransferase</fullName>
        <ecNumber evidence="5 19">2.7.8.26</ecNumber>
    </recommendedName>
    <alternativeName>
        <fullName evidence="16 19">Cobalamin synthase</fullName>
    </alternativeName>
    <alternativeName>
        <fullName evidence="15 19">Cobalamin-5'-phosphate synthase</fullName>
    </alternativeName>
</protein>
<comment type="catalytic activity">
    <reaction evidence="17 19">
        <text>alpha-ribazole + adenosylcob(III)inamide-GDP = adenosylcob(III)alamin + GMP + H(+)</text>
        <dbReference type="Rhea" id="RHEA:16049"/>
        <dbReference type="ChEBI" id="CHEBI:10329"/>
        <dbReference type="ChEBI" id="CHEBI:15378"/>
        <dbReference type="ChEBI" id="CHEBI:18408"/>
        <dbReference type="ChEBI" id="CHEBI:58115"/>
        <dbReference type="ChEBI" id="CHEBI:60487"/>
        <dbReference type="EC" id="2.7.8.26"/>
    </reaction>
</comment>
<comment type="subcellular location">
    <subcellularLocation>
        <location evidence="2 19">Cell membrane</location>
        <topology evidence="2 19">Multi-pass membrane protein</topology>
    </subcellularLocation>
</comment>
<evidence type="ECO:0000256" key="3">
    <source>
        <dbReference type="ARBA" id="ARBA00004663"/>
    </source>
</evidence>
<dbReference type="PANTHER" id="PTHR34148">
    <property type="entry name" value="ADENOSYLCOBINAMIDE-GDP RIBAZOLETRANSFERASE"/>
    <property type="match status" value="1"/>
</dbReference>
<evidence type="ECO:0000256" key="6">
    <source>
        <dbReference type="ARBA" id="ARBA00015850"/>
    </source>
</evidence>
<evidence type="ECO:0000256" key="8">
    <source>
        <dbReference type="ARBA" id="ARBA00022573"/>
    </source>
</evidence>
<dbReference type="AlphaFoldDB" id="A0A1T4Y6H3"/>
<keyword evidence="10 19" id="KW-0812">Transmembrane</keyword>
<dbReference type="GO" id="GO:0009236">
    <property type="term" value="P:cobalamin biosynthetic process"/>
    <property type="evidence" value="ECO:0007669"/>
    <property type="project" value="UniProtKB-UniRule"/>
</dbReference>
<evidence type="ECO:0000256" key="18">
    <source>
        <dbReference type="ARBA" id="ARBA00049504"/>
    </source>
</evidence>
<dbReference type="EMBL" id="FUYJ01000003">
    <property type="protein sequence ID" value="SKA97336.1"/>
    <property type="molecule type" value="Genomic_DNA"/>
</dbReference>